<comment type="caution">
    <text evidence="3">The sequence shown here is derived from an EMBL/GenBank/DDBJ whole genome shotgun (WGS) entry which is preliminary data.</text>
</comment>
<dbReference type="Proteomes" id="UP000663874">
    <property type="component" value="Unassembled WGS sequence"/>
</dbReference>
<feature type="region of interest" description="Disordered" evidence="1">
    <location>
        <begin position="772"/>
        <end position="816"/>
    </location>
</feature>
<feature type="compositionally biased region" description="Polar residues" evidence="1">
    <location>
        <begin position="562"/>
        <end position="571"/>
    </location>
</feature>
<proteinExistence type="predicted"/>
<protein>
    <recommendedName>
        <fullName evidence="2">Mutator-like transposase domain-containing protein</fullName>
    </recommendedName>
</protein>
<feature type="region of interest" description="Disordered" evidence="1">
    <location>
        <begin position="24"/>
        <end position="45"/>
    </location>
</feature>
<feature type="compositionally biased region" description="Low complexity" evidence="1">
    <location>
        <begin position="25"/>
        <end position="40"/>
    </location>
</feature>
<feature type="compositionally biased region" description="Acidic residues" evidence="1">
    <location>
        <begin position="572"/>
        <end position="590"/>
    </location>
</feature>
<sequence>LSTRAVTRRVRQNIRSIPASTLEITTSNPSTSSKRSSLPSQQKITKRTKLDITSTSANSNSNLPMDGYTILQNQLLFTLMCKTNCESCGNRWNGTINIKKREGLFVILSFQCSSCTNTITIETSPKVVASDRRDINVRSQIGGHLCGIRYAGLAKLMGAMNLPSPIQDERYSKWDKNLLLSIKSFSDRSMKKAVEEAVTAANGKELMVSGDGFWQTRGFQSRHGAAALLSCNTAPKVLDIETCSALAIKNSNPAKYNDIIRSHHCEKNYNKSSGTIEAHAVLNMFQRSVSKYQIYYTKYVGDGDSKTFAALSDKPPYPGKVIKKIEDLNHFSKRMKRQLETKKCEYGRKNKLSDGKTIGGKNRLSKQNIIRLQMTFASTIRKCKHDLDLLFKRSWAIFWHKYSTNDDPRHDSCSIDWCGYLKAARDGTSYDHTPHALPRPVLDAIKPVFDNLCSRESLARVVNASSQNPNEGFHSLVWLMSRKHKTSSGTIFEIACHLAIIIFNDGYFTLGDLFNNICGYRGHYTDQAMIHFDNTRLHTESKENNRKRRKEAGRDVQKNVDNDQTNSNNASGDDDYTTIDSDEEADDDYNETNPGDQATFEDNDTTTEGNECSTDDHDSTSSSDNSSTDNDDKTILSPDTATKEDVEKNDETSDDEYGSACSIGRSLSQQFGGSSSTVNELCIAPPTSVGTPLSMTSTRRIFASDTDVRGVRNSSSVTPMCSNASIANTNVHHSTSSSTLRTTGYHHPVTYTPQASISRPLSIHPQQISSPLYAPENLSSSSLSNRQTTTNMNHNYTSSTSLNSTASGGTITTTTNPGLVPTNSLSIKSIDPLLKGTYRVTFSDNSTMILRADCTDGQMFIDTQGKRYLFDRRQQHQPEAIQERLALMHQDHPTDVEYTTSQQQQQQQ</sequence>
<feature type="domain" description="Mutator-like transposase" evidence="2">
    <location>
        <begin position="83"/>
        <end position="418"/>
    </location>
</feature>
<feature type="compositionally biased region" description="Basic and acidic residues" evidence="1">
    <location>
        <begin position="641"/>
        <end position="651"/>
    </location>
</feature>
<accession>A0A819DSU4</accession>
<evidence type="ECO:0000259" key="2">
    <source>
        <dbReference type="Pfam" id="PF20700"/>
    </source>
</evidence>
<feature type="non-terminal residue" evidence="3">
    <location>
        <position position="1"/>
    </location>
</feature>
<dbReference type="Pfam" id="PF20700">
    <property type="entry name" value="Mutator"/>
    <property type="match status" value="1"/>
</dbReference>
<evidence type="ECO:0000313" key="3">
    <source>
        <dbReference type="EMBL" id="CAF3837536.1"/>
    </source>
</evidence>
<evidence type="ECO:0000313" key="4">
    <source>
        <dbReference type="Proteomes" id="UP000663874"/>
    </source>
</evidence>
<evidence type="ECO:0000256" key="1">
    <source>
        <dbReference type="SAM" id="MobiDB-lite"/>
    </source>
</evidence>
<dbReference type="AlphaFoldDB" id="A0A819DSU4"/>
<feature type="compositionally biased region" description="Basic and acidic residues" evidence="1">
    <location>
        <begin position="552"/>
        <end position="561"/>
    </location>
</feature>
<feature type="region of interest" description="Disordered" evidence="1">
    <location>
        <begin position="539"/>
        <end position="660"/>
    </location>
</feature>
<feature type="compositionally biased region" description="Low complexity" evidence="1">
    <location>
        <begin position="804"/>
        <end position="815"/>
    </location>
</feature>
<reference evidence="3" key="1">
    <citation type="submission" date="2021-02" db="EMBL/GenBank/DDBJ databases">
        <authorList>
            <person name="Nowell W R."/>
        </authorList>
    </citation>
    <scope>NUCLEOTIDE SEQUENCE</scope>
</reference>
<dbReference type="InterPro" id="IPR049012">
    <property type="entry name" value="Mutator_transp_dom"/>
</dbReference>
<name>A0A819DSU4_9BILA</name>
<gene>
    <name evidence="3" type="ORF">FNK824_LOCUS17139</name>
</gene>
<dbReference type="EMBL" id="CAJOBE010002684">
    <property type="protein sequence ID" value="CAF3837536.1"/>
    <property type="molecule type" value="Genomic_DNA"/>
</dbReference>
<feature type="compositionally biased region" description="Polar residues" evidence="1">
    <location>
        <begin position="777"/>
        <end position="803"/>
    </location>
</feature>
<organism evidence="3 4">
    <name type="scientific">Rotaria sordida</name>
    <dbReference type="NCBI Taxonomy" id="392033"/>
    <lineage>
        <taxon>Eukaryota</taxon>
        <taxon>Metazoa</taxon>
        <taxon>Spiralia</taxon>
        <taxon>Gnathifera</taxon>
        <taxon>Rotifera</taxon>
        <taxon>Eurotatoria</taxon>
        <taxon>Bdelloidea</taxon>
        <taxon>Philodinida</taxon>
        <taxon>Philodinidae</taxon>
        <taxon>Rotaria</taxon>
    </lineage>
</organism>